<comment type="subcellular location">
    <subcellularLocation>
        <location evidence="1">Cell membrane</location>
        <topology evidence="1">Multi-pass membrane protein</topology>
    </subcellularLocation>
</comment>
<keyword evidence="3" id="KW-1003">Cell membrane</keyword>
<feature type="transmembrane region" description="Helical" evidence="7">
    <location>
        <begin position="111"/>
        <end position="128"/>
    </location>
</feature>
<reference evidence="8" key="1">
    <citation type="journal article" date="2014" name="Int. J. Syst. Evol. Microbiol.">
        <title>Complete genome sequence of Corynebacterium casei LMG S-19264T (=DSM 44701T), isolated from a smear-ripened cheese.</title>
        <authorList>
            <consortium name="US DOE Joint Genome Institute (JGI-PGF)"/>
            <person name="Walter F."/>
            <person name="Albersmeier A."/>
            <person name="Kalinowski J."/>
            <person name="Ruckert C."/>
        </authorList>
    </citation>
    <scope>NUCLEOTIDE SEQUENCE</scope>
    <source>
        <strain evidence="8">CCM 8433</strain>
    </source>
</reference>
<feature type="transmembrane region" description="Helical" evidence="7">
    <location>
        <begin position="7"/>
        <end position="26"/>
    </location>
</feature>
<dbReference type="PANTHER" id="PTHR43663:SF2">
    <property type="entry name" value="CHROMATE TRANSPORT PROTEIN-RELATED"/>
    <property type="match status" value="1"/>
</dbReference>
<dbReference type="AlphaFoldDB" id="A0A917JG89"/>
<comment type="similarity">
    <text evidence="2">Belongs to the chromate ion transporter (CHR) (TC 2.A.51) family.</text>
</comment>
<feature type="transmembrane region" description="Helical" evidence="7">
    <location>
        <begin position="76"/>
        <end position="99"/>
    </location>
</feature>
<keyword evidence="6 7" id="KW-0472">Membrane</keyword>
<dbReference type="InterPro" id="IPR003370">
    <property type="entry name" value="Chromate_transpt"/>
</dbReference>
<sequence length="182" mass="20332">MYKNRELFLINFFISMFTFGGGYVVIPMMEKYFVIKKNYLSKDELYELATISQTSPGAIAINLAVLVGYRINKLSGAFVSGFAGILPSFIILSIISYSYTAFATNTIVNGVLKGMEAGVAAIIVDLVITMFQQLARKSQPFLLVIPVITFILNYFFNIHPILLIIVTILMLLFIFRDLGGDK</sequence>
<evidence type="ECO:0000256" key="5">
    <source>
        <dbReference type="ARBA" id="ARBA00022989"/>
    </source>
</evidence>
<dbReference type="GO" id="GO:0015109">
    <property type="term" value="F:chromate transmembrane transporter activity"/>
    <property type="evidence" value="ECO:0007669"/>
    <property type="project" value="InterPro"/>
</dbReference>
<evidence type="ECO:0000256" key="2">
    <source>
        <dbReference type="ARBA" id="ARBA00005262"/>
    </source>
</evidence>
<feature type="transmembrane region" description="Helical" evidence="7">
    <location>
        <begin position="162"/>
        <end position="179"/>
    </location>
</feature>
<evidence type="ECO:0000256" key="6">
    <source>
        <dbReference type="ARBA" id="ARBA00023136"/>
    </source>
</evidence>
<dbReference type="GO" id="GO:0005886">
    <property type="term" value="C:plasma membrane"/>
    <property type="evidence" value="ECO:0007669"/>
    <property type="project" value="UniProtKB-SubCell"/>
</dbReference>
<proteinExistence type="inferred from homology"/>
<dbReference type="InterPro" id="IPR052518">
    <property type="entry name" value="CHR_Transporter"/>
</dbReference>
<organism evidence="8 9">
    <name type="scientific">Enterococcus alcedinis</name>
    <dbReference type="NCBI Taxonomy" id="1274384"/>
    <lineage>
        <taxon>Bacteria</taxon>
        <taxon>Bacillati</taxon>
        <taxon>Bacillota</taxon>
        <taxon>Bacilli</taxon>
        <taxon>Lactobacillales</taxon>
        <taxon>Enterococcaceae</taxon>
        <taxon>Enterococcus</taxon>
    </lineage>
</organism>
<dbReference type="Pfam" id="PF02417">
    <property type="entry name" value="Chromate_transp"/>
    <property type="match status" value="1"/>
</dbReference>
<keyword evidence="4 7" id="KW-0812">Transmembrane</keyword>
<name>A0A917JG89_9ENTE</name>
<keyword evidence="9" id="KW-1185">Reference proteome</keyword>
<reference evidence="8" key="2">
    <citation type="submission" date="2020-09" db="EMBL/GenBank/DDBJ databases">
        <authorList>
            <person name="Sun Q."/>
            <person name="Sedlacek I."/>
        </authorList>
    </citation>
    <scope>NUCLEOTIDE SEQUENCE</scope>
    <source>
        <strain evidence="8">CCM 8433</strain>
    </source>
</reference>
<gene>
    <name evidence="8" type="ORF">GCM10011482_12060</name>
</gene>
<evidence type="ECO:0000256" key="3">
    <source>
        <dbReference type="ARBA" id="ARBA00022475"/>
    </source>
</evidence>
<accession>A0A917JG89</accession>
<evidence type="ECO:0000256" key="1">
    <source>
        <dbReference type="ARBA" id="ARBA00004651"/>
    </source>
</evidence>
<keyword evidence="5 7" id="KW-1133">Transmembrane helix</keyword>
<dbReference type="Proteomes" id="UP000622610">
    <property type="component" value="Unassembled WGS sequence"/>
</dbReference>
<dbReference type="EMBL" id="BMDT01000004">
    <property type="protein sequence ID" value="GGI65552.1"/>
    <property type="molecule type" value="Genomic_DNA"/>
</dbReference>
<evidence type="ECO:0000256" key="4">
    <source>
        <dbReference type="ARBA" id="ARBA00022692"/>
    </source>
</evidence>
<evidence type="ECO:0000313" key="9">
    <source>
        <dbReference type="Proteomes" id="UP000622610"/>
    </source>
</evidence>
<comment type="caution">
    <text evidence="8">The sequence shown here is derived from an EMBL/GenBank/DDBJ whole genome shotgun (WGS) entry which is preliminary data.</text>
</comment>
<protein>
    <submittedName>
        <fullName evidence="8">Chromate transporter</fullName>
    </submittedName>
</protein>
<dbReference type="PANTHER" id="PTHR43663">
    <property type="entry name" value="CHROMATE TRANSPORT PROTEIN-RELATED"/>
    <property type="match status" value="1"/>
</dbReference>
<dbReference type="RefSeq" id="WP_268234659.1">
    <property type="nucleotide sequence ID" value="NZ_BMDT01000004.1"/>
</dbReference>
<evidence type="ECO:0000256" key="7">
    <source>
        <dbReference type="SAM" id="Phobius"/>
    </source>
</evidence>
<evidence type="ECO:0000313" key="8">
    <source>
        <dbReference type="EMBL" id="GGI65552.1"/>
    </source>
</evidence>
<feature type="transmembrane region" description="Helical" evidence="7">
    <location>
        <begin position="46"/>
        <end position="69"/>
    </location>
</feature>